<dbReference type="Gene3D" id="2.80.10.50">
    <property type="match status" value="1"/>
</dbReference>
<evidence type="ECO:0000256" key="6">
    <source>
        <dbReference type="PIRSR" id="PIRSR606710-1"/>
    </source>
</evidence>
<keyword evidence="5 8" id="KW-0326">Glycosidase</keyword>
<comment type="similarity">
    <text evidence="1 8">Belongs to the glycosyl hydrolase 43 family.</text>
</comment>
<feature type="active site" description="Proton acceptor" evidence="6">
    <location>
        <position position="67"/>
    </location>
</feature>
<dbReference type="Gene3D" id="2.115.10.20">
    <property type="entry name" value="Glycosyl hydrolase domain, family 43"/>
    <property type="match status" value="1"/>
</dbReference>
<dbReference type="InterPro" id="IPR006710">
    <property type="entry name" value="Glyco_hydro_43"/>
</dbReference>
<dbReference type="KEGG" id="cpi:Cpin_2866"/>
<feature type="signal peptide" evidence="9">
    <location>
        <begin position="1"/>
        <end position="26"/>
    </location>
</feature>
<name>A0A979G3W8_CHIPD</name>
<feature type="domain" description="Ricin B lectin" evidence="10">
    <location>
        <begin position="350"/>
        <end position="485"/>
    </location>
</feature>
<dbReference type="OrthoDB" id="9803461at2"/>
<evidence type="ECO:0000313" key="12">
    <source>
        <dbReference type="Proteomes" id="UP000002215"/>
    </source>
</evidence>
<evidence type="ECO:0000256" key="2">
    <source>
        <dbReference type="ARBA" id="ARBA00022651"/>
    </source>
</evidence>
<dbReference type="CDD" id="cd00161">
    <property type="entry name" value="beta-trefoil_Ricin-like"/>
    <property type="match status" value="1"/>
</dbReference>
<keyword evidence="3 8" id="KW-0378">Hydrolase</keyword>
<accession>A0A979G3W8</accession>
<evidence type="ECO:0000259" key="10">
    <source>
        <dbReference type="SMART" id="SM00458"/>
    </source>
</evidence>
<evidence type="ECO:0000313" key="11">
    <source>
        <dbReference type="EMBL" id="ACU60345.1"/>
    </source>
</evidence>
<dbReference type="Pfam" id="PF14200">
    <property type="entry name" value="RicinB_lectin_2"/>
    <property type="match status" value="2"/>
</dbReference>
<dbReference type="PANTHER" id="PTHR43772">
    <property type="entry name" value="ENDO-1,4-BETA-XYLANASE"/>
    <property type="match status" value="1"/>
</dbReference>
<sequence length="487" mass="53550">MRKTEQNSTRLLLYAFVLSMCIGACSHDNNLHRPSALAVADPNASPVVLAALDLMSGNPVLPVPTADPDIIYANGKYYVYTTAIGPNNSQFHAYSSTDLLSWNDEGVVLDLNNVSWAHTGGWAPSVVARNGNFYMYFTAAKKIGVAVSTSPTGPFIDRGSALATGDGTDPIDPMAFIDTDGQAYLYWGNTTLNMQRLNTDMISLTGTRSHDKPSNYFEAPYMLKRNGIYYFMYSINDYRNDDYHVEYATSSGPMGPWTYKGRITSPLGPVKGPGHNAVIRKAGCSDEYYFVYHRRTSTNVDERQVAIDRLFFDGAGNILPVNITNSGVVGYDGICYTPNPVPDGQYVIRSRVNTTAGAGLYLDIPGCATGNADVRTWTRTNCDGQKWTFTYQNNGYYKIISALPNHKALDLNACGLDRGANIQVWDVLSNDCQLWRIETAGNGYYRIMAKGSNNVMDLADGDPTPGADVRSWTWNGADAQLWKLETP</sequence>
<evidence type="ECO:0000256" key="3">
    <source>
        <dbReference type="ARBA" id="ARBA00022801"/>
    </source>
</evidence>
<dbReference type="CDD" id="cd09004">
    <property type="entry name" value="GH43_bXyl-like"/>
    <property type="match status" value="1"/>
</dbReference>
<dbReference type="SMART" id="SM00458">
    <property type="entry name" value="RICIN"/>
    <property type="match status" value="1"/>
</dbReference>
<gene>
    <name evidence="11" type="ordered locus">Cpin_2866</name>
</gene>
<dbReference type="RefSeq" id="WP_012790521.1">
    <property type="nucleotide sequence ID" value="NC_013132.1"/>
</dbReference>
<evidence type="ECO:0000256" key="1">
    <source>
        <dbReference type="ARBA" id="ARBA00009865"/>
    </source>
</evidence>
<feature type="chain" id="PRO_5036741883" evidence="9">
    <location>
        <begin position="27"/>
        <end position="487"/>
    </location>
</feature>
<dbReference type="EMBL" id="CP001699">
    <property type="protein sequence ID" value="ACU60345.1"/>
    <property type="molecule type" value="Genomic_DNA"/>
</dbReference>
<dbReference type="GO" id="GO:0045493">
    <property type="term" value="P:xylan catabolic process"/>
    <property type="evidence" value="ECO:0007669"/>
    <property type="project" value="UniProtKB-KW"/>
</dbReference>
<evidence type="ECO:0000256" key="5">
    <source>
        <dbReference type="ARBA" id="ARBA00023295"/>
    </source>
</evidence>
<dbReference type="Proteomes" id="UP000002215">
    <property type="component" value="Chromosome"/>
</dbReference>
<protein>
    <submittedName>
        <fullName evidence="11">Glycoside hydrolase family 43</fullName>
    </submittedName>
</protein>
<keyword evidence="2" id="KW-0624">Polysaccharide degradation</keyword>
<evidence type="ECO:0000256" key="7">
    <source>
        <dbReference type="PIRSR" id="PIRSR606710-2"/>
    </source>
</evidence>
<organism evidence="11 12">
    <name type="scientific">Chitinophaga pinensis (strain ATCC 43595 / DSM 2588 / LMG 13176 / NBRC 15968 / NCIMB 11800 / UQM 2034)</name>
    <dbReference type="NCBI Taxonomy" id="485918"/>
    <lineage>
        <taxon>Bacteria</taxon>
        <taxon>Pseudomonadati</taxon>
        <taxon>Bacteroidota</taxon>
        <taxon>Chitinophagia</taxon>
        <taxon>Chitinophagales</taxon>
        <taxon>Chitinophagaceae</taxon>
        <taxon>Chitinophaga</taxon>
    </lineage>
</organism>
<evidence type="ECO:0000256" key="4">
    <source>
        <dbReference type="ARBA" id="ARBA00023277"/>
    </source>
</evidence>
<dbReference type="GO" id="GO:0004553">
    <property type="term" value="F:hydrolase activity, hydrolyzing O-glycosyl compounds"/>
    <property type="evidence" value="ECO:0007669"/>
    <property type="project" value="InterPro"/>
</dbReference>
<evidence type="ECO:0000256" key="9">
    <source>
        <dbReference type="SAM" id="SignalP"/>
    </source>
</evidence>
<dbReference type="InterPro" id="IPR052176">
    <property type="entry name" value="Glycosyl_Hydrlase_43_Enz"/>
</dbReference>
<dbReference type="SUPFAM" id="SSF75005">
    <property type="entry name" value="Arabinanase/levansucrase/invertase"/>
    <property type="match status" value="1"/>
</dbReference>
<dbReference type="InterPro" id="IPR035992">
    <property type="entry name" value="Ricin_B-like_lectins"/>
</dbReference>
<reference evidence="11 12" key="2">
    <citation type="journal article" date="2010" name="Stand. Genomic Sci.">
        <title>Complete genome sequence of Chitinophaga pinensis type strain (UQM 2034).</title>
        <authorList>
            <person name="Glavina Del Rio T."/>
            <person name="Abt B."/>
            <person name="Spring S."/>
            <person name="Lapidus A."/>
            <person name="Nolan M."/>
            <person name="Tice H."/>
            <person name="Copeland A."/>
            <person name="Cheng J.F."/>
            <person name="Chen F."/>
            <person name="Bruce D."/>
            <person name="Goodwin L."/>
            <person name="Pitluck S."/>
            <person name="Ivanova N."/>
            <person name="Mavromatis K."/>
            <person name="Mikhailova N."/>
            <person name="Pati A."/>
            <person name="Chen A."/>
            <person name="Palaniappan K."/>
            <person name="Land M."/>
            <person name="Hauser L."/>
            <person name="Chang Y.J."/>
            <person name="Jeffries C.D."/>
            <person name="Chain P."/>
            <person name="Saunders E."/>
            <person name="Detter J.C."/>
            <person name="Brettin T."/>
            <person name="Rohde M."/>
            <person name="Goker M."/>
            <person name="Bristow J."/>
            <person name="Eisen J.A."/>
            <person name="Markowitz V."/>
            <person name="Hugenholtz P."/>
            <person name="Kyrpides N.C."/>
            <person name="Klenk H.P."/>
            <person name="Lucas S."/>
        </authorList>
    </citation>
    <scope>NUCLEOTIDE SEQUENCE [LARGE SCALE GENOMIC DNA]</scope>
    <source>
        <strain evidence="12">ATCC 43595 / DSM 2588 / LMG 13176 / NBRC 15968 / NCIMB 11800 / UQM 2034</strain>
    </source>
</reference>
<feature type="active site" description="Proton donor" evidence="6">
    <location>
        <position position="218"/>
    </location>
</feature>
<dbReference type="InterPro" id="IPR023296">
    <property type="entry name" value="Glyco_hydro_beta-prop_sf"/>
</dbReference>
<evidence type="ECO:0000256" key="8">
    <source>
        <dbReference type="RuleBase" id="RU361187"/>
    </source>
</evidence>
<proteinExistence type="inferred from homology"/>
<reference evidence="12" key="1">
    <citation type="submission" date="2009-08" db="EMBL/GenBank/DDBJ databases">
        <title>The complete genome of Chitinophaga pinensis DSM 2588.</title>
        <authorList>
            <consortium name="US DOE Joint Genome Institute (JGI-PGF)"/>
            <person name="Lucas S."/>
            <person name="Copeland A."/>
            <person name="Lapidus A."/>
            <person name="Glavina del Rio T."/>
            <person name="Dalin E."/>
            <person name="Tice H."/>
            <person name="Bruce D."/>
            <person name="Goodwin L."/>
            <person name="Pitluck S."/>
            <person name="Kyrpides N."/>
            <person name="Mavromatis K."/>
            <person name="Ivanova N."/>
            <person name="Mikhailova N."/>
            <person name="Sims D."/>
            <person name="Meinche L."/>
            <person name="Brettin T."/>
            <person name="Detter J.C."/>
            <person name="Han C."/>
            <person name="Larimer F."/>
            <person name="Land M."/>
            <person name="Hauser L."/>
            <person name="Markowitz V."/>
            <person name="Cheng J.-F."/>
            <person name="Hugenholtz P."/>
            <person name="Woyke T."/>
            <person name="Wu D."/>
            <person name="Spring S."/>
            <person name="Klenk H.-P."/>
            <person name="Eisen J.A."/>
        </authorList>
    </citation>
    <scope>NUCLEOTIDE SEQUENCE [LARGE SCALE GENOMIC DNA]</scope>
    <source>
        <strain evidence="12">ATCC 43595 / DSM 2588 / LMG 13176 / NBRC 15968 / NCIMB 11800 / UQM 2034</strain>
    </source>
</reference>
<dbReference type="PANTHER" id="PTHR43772:SF2">
    <property type="entry name" value="PUTATIVE (AFU_ORTHOLOGUE AFUA_2G04480)-RELATED"/>
    <property type="match status" value="1"/>
</dbReference>
<dbReference type="PROSITE" id="PS50231">
    <property type="entry name" value="RICIN_B_LECTIN"/>
    <property type="match status" value="1"/>
</dbReference>
<feature type="site" description="Important for catalytic activity, responsible for pKa modulation of the active site Glu and correct orientation of both the proton donor and substrate" evidence="7">
    <location>
        <position position="172"/>
    </location>
</feature>
<dbReference type="Pfam" id="PF04616">
    <property type="entry name" value="Glyco_hydro_43"/>
    <property type="match status" value="1"/>
</dbReference>
<dbReference type="InterPro" id="IPR000772">
    <property type="entry name" value="Ricin_B_lectin"/>
</dbReference>
<keyword evidence="9" id="KW-0732">Signal</keyword>
<keyword evidence="4" id="KW-0119">Carbohydrate metabolism</keyword>
<dbReference type="AlphaFoldDB" id="A0A979G3W8"/>
<dbReference type="SUPFAM" id="SSF50370">
    <property type="entry name" value="Ricin B-like lectins"/>
    <property type="match status" value="1"/>
</dbReference>
<keyword evidence="2" id="KW-0858">Xylan degradation</keyword>